<evidence type="ECO:0000259" key="1">
    <source>
        <dbReference type="PROSITE" id="PS51186"/>
    </source>
</evidence>
<gene>
    <name evidence="2" type="ORF">SULPSESMR1_02007</name>
</gene>
<name>A0A221K1C4_9RHOB</name>
<dbReference type="EMBL" id="CP022415">
    <property type="protein sequence ID" value="ASM72812.1"/>
    <property type="molecule type" value="Genomic_DNA"/>
</dbReference>
<sequence>MITLSPLPPDDFSRVAHITVHPEQVKFSGTIEQAFAAPEPSMDYHAIQQGPKVVGFFKIDRAYSVIHDFAPPTALGLRAVMVDAVHQGQGIGQALCHALPNYLARLYPKADSLWLTVNVLNAGAVRAYVKGGFIDTGNQWPHGGAGPQHILRLPLHTI</sequence>
<dbReference type="GO" id="GO:0016747">
    <property type="term" value="F:acyltransferase activity, transferring groups other than amino-acyl groups"/>
    <property type="evidence" value="ECO:0007669"/>
    <property type="project" value="InterPro"/>
</dbReference>
<reference evidence="2 3" key="1">
    <citation type="submission" date="2017-07" db="EMBL/GenBank/DDBJ databases">
        <title>Genome Sequence of Sulfitobacter pseudonitzschiae Strain SMR1 Isolated from a culture of the Diatom Skeletonema marinoi.</title>
        <authorList>
            <person name="Topel M."/>
            <person name="Pinder M.I.M."/>
            <person name="Johansson O.N."/>
            <person name="Kourtchenko O."/>
            <person name="Godhe A."/>
            <person name="Clarke A.K."/>
        </authorList>
    </citation>
    <scope>NUCLEOTIDE SEQUENCE [LARGE SCALE GENOMIC DNA]</scope>
    <source>
        <strain evidence="2 3">SMR1</strain>
    </source>
</reference>
<keyword evidence="3" id="KW-1185">Reference proteome</keyword>
<dbReference type="Proteomes" id="UP000199754">
    <property type="component" value="Chromosome"/>
</dbReference>
<organism evidence="2 3">
    <name type="scientific">Pseudosulfitobacter pseudonitzschiae</name>
    <dbReference type="NCBI Taxonomy" id="1402135"/>
    <lineage>
        <taxon>Bacteria</taxon>
        <taxon>Pseudomonadati</taxon>
        <taxon>Pseudomonadota</taxon>
        <taxon>Alphaproteobacteria</taxon>
        <taxon>Rhodobacterales</taxon>
        <taxon>Roseobacteraceae</taxon>
        <taxon>Pseudosulfitobacter</taxon>
    </lineage>
</organism>
<keyword evidence="2" id="KW-0808">Transferase</keyword>
<dbReference type="RefSeq" id="WP_089420668.1">
    <property type="nucleotide sequence ID" value="NZ_CP022415.1"/>
</dbReference>
<dbReference type="Pfam" id="PF00583">
    <property type="entry name" value="Acetyltransf_1"/>
    <property type="match status" value="1"/>
</dbReference>
<dbReference type="OrthoDB" id="8304386at2"/>
<protein>
    <submittedName>
        <fullName evidence="2">Acetyltransferase (GNAT) family protein</fullName>
    </submittedName>
</protein>
<dbReference type="SUPFAM" id="SSF55729">
    <property type="entry name" value="Acyl-CoA N-acyltransferases (Nat)"/>
    <property type="match status" value="1"/>
</dbReference>
<dbReference type="Gene3D" id="3.40.630.30">
    <property type="match status" value="1"/>
</dbReference>
<evidence type="ECO:0000313" key="3">
    <source>
        <dbReference type="Proteomes" id="UP000199754"/>
    </source>
</evidence>
<accession>A0A221K1C4</accession>
<proteinExistence type="predicted"/>
<dbReference type="InterPro" id="IPR000182">
    <property type="entry name" value="GNAT_dom"/>
</dbReference>
<evidence type="ECO:0000313" key="2">
    <source>
        <dbReference type="EMBL" id="ASM72812.1"/>
    </source>
</evidence>
<dbReference type="KEGG" id="spse:SULPSESMR1_02007"/>
<dbReference type="CDD" id="cd04301">
    <property type="entry name" value="NAT_SF"/>
    <property type="match status" value="1"/>
</dbReference>
<feature type="domain" description="N-acetyltransferase" evidence="1">
    <location>
        <begin position="2"/>
        <end position="156"/>
    </location>
</feature>
<dbReference type="InterPro" id="IPR016181">
    <property type="entry name" value="Acyl_CoA_acyltransferase"/>
</dbReference>
<dbReference type="PROSITE" id="PS51186">
    <property type="entry name" value="GNAT"/>
    <property type="match status" value="1"/>
</dbReference>
<dbReference type="AlphaFoldDB" id="A0A221K1C4"/>